<keyword evidence="3" id="KW-1185">Reference proteome</keyword>
<dbReference type="InParanoid" id="D2W195"/>
<organism evidence="3">
    <name type="scientific">Naegleria gruberi</name>
    <name type="common">Amoeba</name>
    <dbReference type="NCBI Taxonomy" id="5762"/>
    <lineage>
        <taxon>Eukaryota</taxon>
        <taxon>Discoba</taxon>
        <taxon>Heterolobosea</taxon>
        <taxon>Tetramitia</taxon>
        <taxon>Eutetramitia</taxon>
        <taxon>Vahlkampfiidae</taxon>
        <taxon>Naegleria</taxon>
    </lineage>
</organism>
<reference evidence="2 3" key="1">
    <citation type="journal article" date="2010" name="Cell">
        <title>The genome of Naegleria gruberi illuminates early eukaryotic versatility.</title>
        <authorList>
            <person name="Fritz-Laylin L.K."/>
            <person name="Prochnik S.E."/>
            <person name="Ginger M.L."/>
            <person name="Dacks J.B."/>
            <person name="Carpenter M.L."/>
            <person name="Field M.C."/>
            <person name="Kuo A."/>
            <person name="Paredez A."/>
            <person name="Chapman J."/>
            <person name="Pham J."/>
            <person name="Shu S."/>
            <person name="Neupane R."/>
            <person name="Cipriano M."/>
            <person name="Mancuso J."/>
            <person name="Tu H."/>
            <person name="Salamov A."/>
            <person name="Lindquist E."/>
            <person name="Shapiro H."/>
            <person name="Lucas S."/>
            <person name="Grigoriev I.V."/>
            <person name="Cande W.Z."/>
            <person name="Fulton C."/>
            <person name="Rokhsar D.S."/>
            <person name="Dawson S.C."/>
        </authorList>
    </citation>
    <scope>NUCLEOTIDE SEQUENCE [LARGE SCALE GENOMIC DNA]</scope>
    <source>
        <strain evidence="2 3">NEG-M</strain>
    </source>
</reference>
<dbReference type="AlphaFoldDB" id="D2W195"/>
<dbReference type="GeneID" id="8856702"/>
<name>D2W195_NAEGR</name>
<protein>
    <recommendedName>
        <fullName evidence="4">Transmembrane protein</fullName>
    </recommendedName>
</protein>
<dbReference type="OrthoDB" id="10250648at2759"/>
<dbReference type="KEGG" id="ngr:NAEGRDRAFT_82009"/>
<keyword evidence="1" id="KW-0812">Transmembrane</keyword>
<proteinExistence type="predicted"/>
<keyword evidence="1" id="KW-0472">Membrane</keyword>
<feature type="transmembrane region" description="Helical" evidence="1">
    <location>
        <begin position="21"/>
        <end position="42"/>
    </location>
</feature>
<feature type="transmembrane region" description="Helical" evidence="1">
    <location>
        <begin position="48"/>
        <end position="71"/>
    </location>
</feature>
<evidence type="ECO:0000313" key="2">
    <source>
        <dbReference type="EMBL" id="EFC37189.1"/>
    </source>
</evidence>
<evidence type="ECO:0000313" key="3">
    <source>
        <dbReference type="Proteomes" id="UP000006671"/>
    </source>
</evidence>
<gene>
    <name evidence="2" type="ORF">NAEGRDRAFT_82009</name>
</gene>
<dbReference type="EMBL" id="GG738921">
    <property type="protein sequence ID" value="EFC37189.1"/>
    <property type="molecule type" value="Genomic_DNA"/>
</dbReference>
<keyword evidence="1" id="KW-1133">Transmembrane helix</keyword>
<dbReference type="OMA" id="YWQRTSY"/>
<dbReference type="RefSeq" id="XP_002669933.1">
    <property type="nucleotide sequence ID" value="XM_002669887.1"/>
</dbReference>
<sequence length="177" mass="19828">MENPLYGDENSKAIKIATYTSSAIVILIGLVTFILLGVFTYRESDLKLWGNLAMMVYLIIQLVPLGILIYWQRTSYLEPKLRILMILTPILFVFGCAVALFYVFGTGYPGQQCFYGTTVVNGRTIVGKASNLYTLSPERCIPAQSCLYIPNSCMGWDENLIPRCGSYNATLSECKLY</sequence>
<dbReference type="VEuPathDB" id="AmoebaDB:NAEGRDRAFT_82009"/>
<accession>D2W195</accession>
<evidence type="ECO:0000256" key="1">
    <source>
        <dbReference type="SAM" id="Phobius"/>
    </source>
</evidence>
<dbReference type="Proteomes" id="UP000006671">
    <property type="component" value="Unassembled WGS sequence"/>
</dbReference>
<feature type="transmembrane region" description="Helical" evidence="1">
    <location>
        <begin position="83"/>
        <end position="104"/>
    </location>
</feature>
<evidence type="ECO:0008006" key="4">
    <source>
        <dbReference type="Google" id="ProtNLM"/>
    </source>
</evidence>